<dbReference type="InterPro" id="IPR004791">
    <property type="entry name" value="UvrC"/>
</dbReference>
<dbReference type="InterPro" id="IPR001943">
    <property type="entry name" value="UVR_dom"/>
</dbReference>
<evidence type="ECO:0000256" key="6">
    <source>
        <dbReference type="ARBA" id="ARBA00023236"/>
    </source>
</evidence>
<dbReference type="SUPFAM" id="SSF47781">
    <property type="entry name" value="RuvA domain 2-like"/>
    <property type="match status" value="1"/>
</dbReference>
<comment type="function">
    <text evidence="7">The UvrABC repair system catalyzes the recognition and processing of DNA lesions. UvrC both incises the 5' and 3' sides of the lesion. The N-terminal half is responsible for the 3' incision and the C-terminal half is responsible for the 5' incision.</text>
</comment>
<evidence type="ECO:0000256" key="4">
    <source>
        <dbReference type="ARBA" id="ARBA00022881"/>
    </source>
</evidence>
<evidence type="ECO:0000256" key="2">
    <source>
        <dbReference type="ARBA" id="ARBA00022763"/>
    </source>
</evidence>
<keyword evidence="1 7" id="KW-0963">Cytoplasm</keyword>
<dbReference type="PROSITE" id="PS50164">
    <property type="entry name" value="GIY_YIG"/>
    <property type="match status" value="1"/>
</dbReference>
<gene>
    <name evidence="7 11" type="primary">uvrC</name>
    <name evidence="11" type="ORF">ACFSMZ_13860</name>
</gene>
<accession>A0ABW5DLH9</accession>
<dbReference type="Pfam" id="PF08459">
    <property type="entry name" value="UvrC_RNaseH_dom"/>
    <property type="match status" value="1"/>
</dbReference>
<dbReference type="SUPFAM" id="SSF46600">
    <property type="entry name" value="C-terminal UvrC-binding domain of UvrB"/>
    <property type="match status" value="1"/>
</dbReference>
<evidence type="ECO:0000256" key="5">
    <source>
        <dbReference type="ARBA" id="ARBA00023204"/>
    </source>
</evidence>
<comment type="subunit">
    <text evidence="7">Interacts with UvrB in an incision complex.</text>
</comment>
<keyword evidence="3 7" id="KW-0228">DNA excision</keyword>
<keyword evidence="2 7" id="KW-0227">DNA damage</keyword>
<keyword evidence="12" id="KW-1185">Reference proteome</keyword>
<dbReference type="RefSeq" id="WP_345098110.1">
    <property type="nucleotide sequence ID" value="NZ_BAABGS010000012.1"/>
</dbReference>
<evidence type="ECO:0000259" key="8">
    <source>
        <dbReference type="PROSITE" id="PS50151"/>
    </source>
</evidence>
<dbReference type="Gene3D" id="1.10.150.20">
    <property type="entry name" value="5' to 3' exonuclease, C-terminal subdomain"/>
    <property type="match status" value="1"/>
</dbReference>
<dbReference type="InterPro" id="IPR050066">
    <property type="entry name" value="UvrABC_protein_C"/>
</dbReference>
<dbReference type="SMART" id="SM00465">
    <property type="entry name" value="GIYc"/>
    <property type="match status" value="1"/>
</dbReference>
<evidence type="ECO:0000256" key="3">
    <source>
        <dbReference type="ARBA" id="ARBA00022769"/>
    </source>
</evidence>
<dbReference type="Proteomes" id="UP001597373">
    <property type="component" value="Unassembled WGS sequence"/>
</dbReference>
<dbReference type="PANTHER" id="PTHR30562:SF1">
    <property type="entry name" value="UVRABC SYSTEM PROTEIN C"/>
    <property type="match status" value="1"/>
</dbReference>
<keyword evidence="6 7" id="KW-0742">SOS response</keyword>
<protein>
    <recommendedName>
        <fullName evidence="7">UvrABC system protein C</fullName>
        <shortName evidence="7">Protein UvrC</shortName>
    </recommendedName>
    <alternativeName>
        <fullName evidence="7">Excinuclease ABC subunit C</fullName>
    </alternativeName>
</protein>
<comment type="caution">
    <text evidence="11">The sequence shown here is derived from an EMBL/GenBank/DDBJ whole genome shotgun (WGS) entry which is preliminary data.</text>
</comment>
<feature type="domain" description="UVR" evidence="8">
    <location>
        <begin position="224"/>
        <end position="259"/>
    </location>
</feature>
<dbReference type="SUPFAM" id="SSF82771">
    <property type="entry name" value="GIY-YIG endonuclease"/>
    <property type="match status" value="1"/>
</dbReference>
<dbReference type="Pfam" id="PF01541">
    <property type="entry name" value="GIY-YIG"/>
    <property type="match status" value="1"/>
</dbReference>
<evidence type="ECO:0000313" key="11">
    <source>
        <dbReference type="EMBL" id="MFD2260836.1"/>
    </source>
</evidence>
<sequence length="644" mass="72176">MNSPATDETIAWDSAGRDSALTGVAVIQEIVKRLPNAPGVYRMINAEGDVLYVGKARSLKKRVSNYAQGRGHSNRIERMIRETASMEFVITRTETEALLLEANLIKRLRPRFNVLLRDDKSFPYIMLSTDHKAPGIFKHRGARTRRADYFGPFASAGAVDRTINALQRAFLIRTCTDSVFESRTRPCLLYQIKRCSGPCTGEISLDNYAKLVKEAKDFLSGRSVKVKEEMARAMQEASDALDFERAAVYRDRLAALSHVQSHQGINPQSVEEADVFAIHQEGGQNCIQVFFFRTGQNWGNRAYFPKADPALEPGQVLGSFIAQFYDDKPVARLVLLSHEVEDQELLAEALSAKAGHKVTLSMPQRGEKKDLVDHALQNAREALGRRLAETSTQARLLEGFAQTFGLERVPRRIEVYDNSHIMGTNAVGAMIVAGPDGFVKNQYRKFNIRSTDITPGDDFGMMREVMQRRFSRLIREEGLRPEAAEHEDADTFPAWPDVILIDGGQGQMSAVRQILEDLGIANQVTAIGVAKGVDRDAGRERFFMQGREPFTLPLRDPVLYFVQRLRDEAHRFAIGSHRARRKKEMVKNPLDEIPGIGPARKRALLHHFGTAKAVSRAGVEDLMAVEGISEAMARLIHNHFHERA</sequence>
<dbReference type="Pfam" id="PF22920">
    <property type="entry name" value="UvrC_RNaseH"/>
    <property type="match status" value="1"/>
</dbReference>
<feature type="domain" description="UvrC family homology region profile" evidence="10">
    <location>
        <begin position="275"/>
        <end position="515"/>
    </location>
</feature>
<dbReference type="InterPro" id="IPR038476">
    <property type="entry name" value="UvrC_RNase_H_dom_sf"/>
</dbReference>
<evidence type="ECO:0000256" key="7">
    <source>
        <dbReference type="HAMAP-Rule" id="MF_00203"/>
    </source>
</evidence>
<dbReference type="InterPro" id="IPR047296">
    <property type="entry name" value="GIY-YIG_UvrC_Cho"/>
</dbReference>
<dbReference type="InterPro" id="IPR001162">
    <property type="entry name" value="UvrC_RNase_H_dom"/>
</dbReference>
<evidence type="ECO:0000313" key="12">
    <source>
        <dbReference type="Proteomes" id="UP001597373"/>
    </source>
</evidence>
<name>A0ABW5DLH9_9HYPH</name>
<dbReference type="PROSITE" id="PS50151">
    <property type="entry name" value="UVR"/>
    <property type="match status" value="1"/>
</dbReference>
<dbReference type="Gene3D" id="3.30.420.340">
    <property type="entry name" value="UvrC, RNAse H endonuclease domain"/>
    <property type="match status" value="1"/>
</dbReference>
<dbReference type="NCBIfam" id="TIGR00194">
    <property type="entry name" value="uvrC"/>
    <property type="match status" value="1"/>
</dbReference>
<dbReference type="PROSITE" id="PS50165">
    <property type="entry name" value="UVRC"/>
    <property type="match status" value="1"/>
</dbReference>
<keyword evidence="5 7" id="KW-0234">DNA repair</keyword>
<dbReference type="InterPro" id="IPR000305">
    <property type="entry name" value="GIY-YIG_endonuc"/>
</dbReference>
<dbReference type="Gene3D" id="4.10.860.10">
    <property type="entry name" value="UVR domain"/>
    <property type="match status" value="1"/>
</dbReference>
<comment type="similarity">
    <text evidence="7">Belongs to the UvrC family.</text>
</comment>
<dbReference type="NCBIfam" id="NF001824">
    <property type="entry name" value="PRK00558.1-5"/>
    <property type="match status" value="1"/>
</dbReference>
<evidence type="ECO:0000256" key="1">
    <source>
        <dbReference type="ARBA" id="ARBA00022490"/>
    </source>
</evidence>
<comment type="subcellular location">
    <subcellularLocation>
        <location evidence="7">Cytoplasm</location>
    </subcellularLocation>
</comment>
<feature type="domain" description="GIY-YIG" evidence="9">
    <location>
        <begin position="36"/>
        <end position="114"/>
    </location>
</feature>
<dbReference type="InterPro" id="IPR003583">
    <property type="entry name" value="Hlx-hairpin-Hlx_DNA-bd_motif"/>
</dbReference>
<dbReference type="PANTHER" id="PTHR30562">
    <property type="entry name" value="UVRC/OXIDOREDUCTASE"/>
    <property type="match status" value="1"/>
</dbReference>
<dbReference type="Pfam" id="PF02151">
    <property type="entry name" value="UVR"/>
    <property type="match status" value="1"/>
</dbReference>
<dbReference type="Gene3D" id="3.40.1440.10">
    <property type="entry name" value="GIY-YIG endonuclease"/>
    <property type="match status" value="1"/>
</dbReference>
<dbReference type="Pfam" id="PF14520">
    <property type="entry name" value="HHH_5"/>
    <property type="match status" value="1"/>
</dbReference>
<organism evidence="11 12">
    <name type="scientific">Chelativorans composti</name>
    <dbReference type="NCBI Taxonomy" id="768533"/>
    <lineage>
        <taxon>Bacteria</taxon>
        <taxon>Pseudomonadati</taxon>
        <taxon>Pseudomonadota</taxon>
        <taxon>Alphaproteobacteria</taxon>
        <taxon>Hyphomicrobiales</taxon>
        <taxon>Phyllobacteriaceae</taxon>
        <taxon>Chelativorans</taxon>
    </lineage>
</organism>
<keyword evidence="4 7" id="KW-0267">Excision nuclease</keyword>
<dbReference type="InterPro" id="IPR036876">
    <property type="entry name" value="UVR_dom_sf"/>
</dbReference>
<dbReference type="CDD" id="cd10434">
    <property type="entry name" value="GIY-YIG_UvrC_Cho"/>
    <property type="match status" value="1"/>
</dbReference>
<reference evidence="12" key="1">
    <citation type="journal article" date="2019" name="Int. J. Syst. Evol. Microbiol.">
        <title>The Global Catalogue of Microorganisms (GCM) 10K type strain sequencing project: providing services to taxonomists for standard genome sequencing and annotation.</title>
        <authorList>
            <consortium name="The Broad Institute Genomics Platform"/>
            <consortium name="The Broad Institute Genome Sequencing Center for Infectious Disease"/>
            <person name="Wu L."/>
            <person name="Ma J."/>
        </authorList>
    </citation>
    <scope>NUCLEOTIDE SEQUENCE [LARGE SCALE GENOMIC DNA]</scope>
    <source>
        <strain evidence="12">KCTC 23707</strain>
    </source>
</reference>
<dbReference type="HAMAP" id="MF_00203">
    <property type="entry name" value="UvrC"/>
    <property type="match status" value="1"/>
</dbReference>
<dbReference type="InterPro" id="IPR010994">
    <property type="entry name" value="RuvA_2-like"/>
</dbReference>
<dbReference type="InterPro" id="IPR035901">
    <property type="entry name" value="GIY-YIG_endonuc_sf"/>
</dbReference>
<dbReference type="SMART" id="SM00278">
    <property type="entry name" value="HhH1"/>
    <property type="match status" value="2"/>
</dbReference>
<proteinExistence type="inferred from homology"/>
<evidence type="ECO:0000259" key="9">
    <source>
        <dbReference type="PROSITE" id="PS50164"/>
    </source>
</evidence>
<dbReference type="EMBL" id="JBHUIR010000054">
    <property type="protein sequence ID" value="MFD2260836.1"/>
    <property type="molecule type" value="Genomic_DNA"/>
</dbReference>
<evidence type="ECO:0000259" key="10">
    <source>
        <dbReference type="PROSITE" id="PS50165"/>
    </source>
</evidence>